<dbReference type="PROSITE" id="PS50011">
    <property type="entry name" value="PROTEIN_KINASE_DOM"/>
    <property type="match status" value="1"/>
</dbReference>
<evidence type="ECO:0000256" key="1">
    <source>
        <dbReference type="ARBA" id="ARBA00022679"/>
    </source>
</evidence>
<comment type="similarity">
    <text evidence="6">Belongs to the protein kinase superfamily.</text>
</comment>
<reference evidence="8 9" key="1">
    <citation type="journal article" date="2023" name="G3 (Bethesda)">
        <title>A chromosome-length genome assembly and annotation of blackberry (Rubus argutus, cv. 'Hillquist').</title>
        <authorList>
            <person name="Bruna T."/>
            <person name="Aryal R."/>
            <person name="Dudchenko O."/>
            <person name="Sargent D.J."/>
            <person name="Mead D."/>
            <person name="Buti M."/>
            <person name="Cavallini A."/>
            <person name="Hytonen T."/>
            <person name="Andres J."/>
            <person name="Pham M."/>
            <person name="Weisz D."/>
            <person name="Mascagni F."/>
            <person name="Usai G."/>
            <person name="Natali L."/>
            <person name="Bassil N."/>
            <person name="Fernandez G.E."/>
            <person name="Lomsadze A."/>
            <person name="Armour M."/>
            <person name="Olukolu B."/>
            <person name="Poorten T."/>
            <person name="Britton C."/>
            <person name="Davik J."/>
            <person name="Ashrafi H."/>
            <person name="Aiden E.L."/>
            <person name="Borodovsky M."/>
            <person name="Worthington M."/>
        </authorList>
    </citation>
    <scope>NUCLEOTIDE SEQUENCE [LARGE SCALE GENOMIC DNA]</scope>
    <source>
        <strain evidence="8">PI 553951</strain>
    </source>
</reference>
<dbReference type="PANTHER" id="PTHR48011:SF56">
    <property type="entry name" value="PROTEIN KINASE DOMAIN-CONTAINING PROTEIN"/>
    <property type="match status" value="1"/>
</dbReference>
<evidence type="ECO:0000256" key="2">
    <source>
        <dbReference type="ARBA" id="ARBA00022741"/>
    </source>
</evidence>
<dbReference type="EMBL" id="JBEDUW010000003">
    <property type="protein sequence ID" value="KAK9937831.1"/>
    <property type="molecule type" value="Genomic_DNA"/>
</dbReference>
<evidence type="ECO:0000256" key="4">
    <source>
        <dbReference type="ARBA" id="ARBA00022840"/>
    </source>
</evidence>
<evidence type="ECO:0000313" key="8">
    <source>
        <dbReference type="EMBL" id="KAK9937831.1"/>
    </source>
</evidence>
<keyword evidence="1" id="KW-0808">Transferase</keyword>
<protein>
    <recommendedName>
        <fullName evidence="7">Protein kinase domain-containing protein</fullName>
    </recommendedName>
</protein>
<dbReference type="Gene3D" id="3.30.200.20">
    <property type="entry name" value="Phosphorylase Kinase, domain 1"/>
    <property type="match status" value="1"/>
</dbReference>
<comment type="caution">
    <text evidence="8">The sequence shown here is derived from an EMBL/GenBank/DDBJ whole genome shotgun (WGS) entry which is preliminary data.</text>
</comment>
<keyword evidence="4 5" id="KW-0067">ATP-binding</keyword>
<organism evidence="8 9">
    <name type="scientific">Rubus argutus</name>
    <name type="common">Southern blackberry</name>
    <dbReference type="NCBI Taxonomy" id="59490"/>
    <lineage>
        <taxon>Eukaryota</taxon>
        <taxon>Viridiplantae</taxon>
        <taxon>Streptophyta</taxon>
        <taxon>Embryophyta</taxon>
        <taxon>Tracheophyta</taxon>
        <taxon>Spermatophyta</taxon>
        <taxon>Magnoliopsida</taxon>
        <taxon>eudicotyledons</taxon>
        <taxon>Gunneridae</taxon>
        <taxon>Pentapetalae</taxon>
        <taxon>rosids</taxon>
        <taxon>fabids</taxon>
        <taxon>Rosales</taxon>
        <taxon>Rosaceae</taxon>
        <taxon>Rosoideae</taxon>
        <taxon>Rosoideae incertae sedis</taxon>
        <taxon>Rubus</taxon>
    </lineage>
</organism>
<dbReference type="GO" id="GO:0005524">
    <property type="term" value="F:ATP binding"/>
    <property type="evidence" value="ECO:0007669"/>
    <property type="project" value="UniProtKB-UniRule"/>
</dbReference>
<evidence type="ECO:0000259" key="7">
    <source>
        <dbReference type="PROSITE" id="PS50011"/>
    </source>
</evidence>
<dbReference type="InterPro" id="IPR017441">
    <property type="entry name" value="Protein_kinase_ATP_BS"/>
</dbReference>
<feature type="domain" description="Protein kinase" evidence="7">
    <location>
        <begin position="18"/>
        <end position="286"/>
    </location>
</feature>
<dbReference type="AlphaFoldDB" id="A0AAW1XLS3"/>
<name>A0AAW1XLS3_RUBAR</name>
<keyword evidence="6" id="KW-0723">Serine/threonine-protein kinase</keyword>
<proteinExistence type="inferred from homology"/>
<feature type="binding site" evidence="5">
    <location>
        <position position="54"/>
    </location>
    <ligand>
        <name>ATP</name>
        <dbReference type="ChEBI" id="CHEBI:30616"/>
    </ligand>
</feature>
<dbReference type="Proteomes" id="UP001457282">
    <property type="component" value="Unassembled WGS sequence"/>
</dbReference>
<dbReference type="GO" id="GO:0007165">
    <property type="term" value="P:signal transduction"/>
    <property type="evidence" value="ECO:0007669"/>
    <property type="project" value="TreeGrafter"/>
</dbReference>
<dbReference type="InterPro" id="IPR011009">
    <property type="entry name" value="Kinase-like_dom_sf"/>
</dbReference>
<dbReference type="Gene3D" id="1.10.510.10">
    <property type="entry name" value="Transferase(Phosphotransferase) domain 1"/>
    <property type="match status" value="1"/>
</dbReference>
<keyword evidence="3" id="KW-0418">Kinase</keyword>
<gene>
    <name evidence="8" type="ORF">M0R45_014599</name>
</gene>
<dbReference type="PROSITE" id="PS00107">
    <property type="entry name" value="PROTEIN_KINASE_ATP"/>
    <property type="match status" value="1"/>
</dbReference>
<dbReference type="SUPFAM" id="SSF56112">
    <property type="entry name" value="Protein kinase-like (PK-like)"/>
    <property type="match status" value="1"/>
</dbReference>
<evidence type="ECO:0000313" key="9">
    <source>
        <dbReference type="Proteomes" id="UP001457282"/>
    </source>
</evidence>
<accession>A0AAW1XLS3</accession>
<sequence>MGAMKRKAEESFGSGHKWNRGKKIGEGGFGSVFVAFTKRPFMETDHMPEAMAVKSARITESKSIKYELEVFRDLNNQGGSCPFIIDHYGEEVTWSDEGEEVYNLALEVAWGSLARLIKVLGHGLPETDVRRYTCDILEGVRHIHKCGYVHCDLKPENILLVENEDDDDYCYSLVAKVADLGLAKKKDEIQDSWRGTPMYLSPEVVLYNEQEQPSDIWAVGCIVLEMLTGERPRNHLYHRESDTLYIVDGMEPQIPDTISSLARDFLGCCLSEARCTAEELLSHPFVAGYR</sequence>
<evidence type="ECO:0000256" key="6">
    <source>
        <dbReference type="RuleBase" id="RU000304"/>
    </source>
</evidence>
<evidence type="ECO:0000256" key="3">
    <source>
        <dbReference type="ARBA" id="ARBA00022777"/>
    </source>
</evidence>
<dbReference type="GO" id="GO:0004674">
    <property type="term" value="F:protein serine/threonine kinase activity"/>
    <property type="evidence" value="ECO:0007669"/>
    <property type="project" value="UniProtKB-KW"/>
</dbReference>
<dbReference type="SMART" id="SM00220">
    <property type="entry name" value="S_TKc"/>
    <property type="match status" value="1"/>
</dbReference>
<dbReference type="InterPro" id="IPR008271">
    <property type="entry name" value="Ser/Thr_kinase_AS"/>
</dbReference>
<dbReference type="InterPro" id="IPR000719">
    <property type="entry name" value="Prot_kinase_dom"/>
</dbReference>
<keyword evidence="2 5" id="KW-0547">Nucleotide-binding</keyword>
<evidence type="ECO:0000256" key="5">
    <source>
        <dbReference type="PROSITE-ProRule" id="PRU10141"/>
    </source>
</evidence>
<dbReference type="Pfam" id="PF00069">
    <property type="entry name" value="Pkinase"/>
    <property type="match status" value="1"/>
</dbReference>
<dbReference type="PANTHER" id="PTHR48011">
    <property type="entry name" value="CCR4-NOT TRANSCRIPTIONAL COMPLEX SUBUNIT CAF120-RELATED"/>
    <property type="match status" value="1"/>
</dbReference>
<dbReference type="InterPro" id="IPR052751">
    <property type="entry name" value="Plant_MAPKKK"/>
</dbReference>
<keyword evidence="9" id="KW-1185">Reference proteome</keyword>
<dbReference type="PROSITE" id="PS00108">
    <property type="entry name" value="PROTEIN_KINASE_ST"/>
    <property type="match status" value="1"/>
</dbReference>